<dbReference type="Proteomes" id="UP000014909">
    <property type="component" value="Plasmid unnamed"/>
</dbReference>
<keyword evidence="1" id="KW-0614">Plasmid</keyword>
<evidence type="ECO:0000313" key="2">
    <source>
        <dbReference type="Proteomes" id="UP000014909"/>
    </source>
</evidence>
<accession>S5AIB1</accession>
<protein>
    <submittedName>
        <fullName evidence="1">Uncharacterized protein</fullName>
    </submittedName>
</protein>
<gene>
    <name evidence="1" type="ORF">I633_22246</name>
</gene>
<dbReference type="PATRIC" id="fig|1300253.3.peg.4636"/>
<dbReference type="KEGG" id="amh:I633_22246"/>
<geneLocation type="plasmid" evidence="1">
    <name>unnamed</name>
</geneLocation>
<dbReference type="AlphaFoldDB" id="S5AIB1"/>
<dbReference type="BioCyc" id="AMAC1300253:G12YX-3519-MONOMER"/>
<name>S5AIB1_9ALTE</name>
<proteinExistence type="predicted"/>
<sequence>MCCINNVKILLIIQSLRCQILEKSTSLEVYTAQLAVDIHRTSEKNGKARPVWTQKPYSMALYCY</sequence>
<dbReference type="HOGENOM" id="CLU_2857753_0_0_6"/>
<dbReference type="EMBL" id="CP004847">
    <property type="protein sequence ID" value="AGP79872.1"/>
    <property type="molecule type" value="Genomic_DNA"/>
</dbReference>
<reference evidence="1 2" key="1">
    <citation type="journal article" date="2013" name="Genome Biol. Evol.">
        <title>Genomic Diversity of "Deep Ecotype" Alteromonas macleodii Isolates: Evidence for Pan-Mediterranean Clonal Frames.</title>
        <authorList>
            <person name="Lopez-Perez M."/>
            <person name="Gonzaga A."/>
            <person name="Rodriguez-Valera F."/>
        </authorList>
    </citation>
    <scope>NUCLEOTIDE SEQUENCE [LARGE SCALE GENOMIC DNA]</scope>
    <source>
        <strain evidence="2">'English Channel 615'</strain>
        <plasmid evidence="2">Plasmid</plasmid>
    </source>
</reference>
<evidence type="ECO:0000313" key="1">
    <source>
        <dbReference type="EMBL" id="AGP79872.1"/>
    </source>
</evidence>
<organism evidence="1 2">
    <name type="scientific">Alteromonas mediterranea 615</name>
    <dbReference type="NCBI Taxonomy" id="1300253"/>
    <lineage>
        <taxon>Bacteria</taxon>
        <taxon>Pseudomonadati</taxon>
        <taxon>Pseudomonadota</taxon>
        <taxon>Gammaproteobacteria</taxon>
        <taxon>Alteromonadales</taxon>
        <taxon>Alteromonadaceae</taxon>
        <taxon>Alteromonas/Salinimonas group</taxon>
        <taxon>Alteromonas</taxon>
    </lineage>
</organism>